<evidence type="ECO:0000256" key="1">
    <source>
        <dbReference type="SAM" id="MobiDB-lite"/>
    </source>
</evidence>
<name>A0A4Z0NFR3_9HYPH</name>
<protein>
    <submittedName>
        <fullName evidence="2">Uncharacterized protein</fullName>
    </submittedName>
</protein>
<dbReference type="Proteomes" id="UP000297535">
    <property type="component" value="Unassembled WGS sequence"/>
</dbReference>
<proteinExistence type="predicted"/>
<keyword evidence="3" id="KW-1185">Reference proteome</keyword>
<organism evidence="2 3">
    <name type="scientific">Methylobacterium nonmethylotrophicum</name>
    <dbReference type="NCBI Taxonomy" id="1141884"/>
    <lineage>
        <taxon>Bacteria</taxon>
        <taxon>Pseudomonadati</taxon>
        <taxon>Pseudomonadota</taxon>
        <taxon>Alphaproteobacteria</taxon>
        <taxon>Hyphomicrobiales</taxon>
        <taxon>Methylobacteriaceae</taxon>
        <taxon>Methylobacterium</taxon>
    </lineage>
</organism>
<comment type="caution">
    <text evidence="2">The sequence shown here is derived from an EMBL/GenBank/DDBJ whole genome shotgun (WGS) entry which is preliminary data.</text>
</comment>
<gene>
    <name evidence="2" type="ORF">EU555_30515</name>
</gene>
<dbReference type="AlphaFoldDB" id="A0A4Z0NFR3"/>
<accession>A0A4Z0NFR3</accession>
<feature type="region of interest" description="Disordered" evidence="1">
    <location>
        <begin position="127"/>
        <end position="153"/>
    </location>
</feature>
<dbReference type="EMBL" id="SRLB01000036">
    <property type="protein sequence ID" value="TGD94908.1"/>
    <property type="molecule type" value="Genomic_DNA"/>
</dbReference>
<reference evidence="2 3" key="1">
    <citation type="submission" date="2019-04" db="EMBL/GenBank/DDBJ databases">
        <authorList>
            <person name="Feng G."/>
            <person name="Zhu H."/>
        </authorList>
    </citation>
    <scope>NUCLEOTIDE SEQUENCE [LARGE SCALE GENOMIC DNA]</scope>
    <source>
        <strain evidence="2 3">6HR-1</strain>
    </source>
</reference>
<evidence type="ECO:0000313" key="3">
    <source>
        <dbReference type="Proteomes" id="UP000297535"/>
    </source>
</evidence>
<dbReference type="RefSeq" id="WP_135419098.1">
    <property type="nucleotide sequence ID" value="NZ_SRLB01000036.1"/>
</dbReference>
<sequence length="169" mass="18541">MKFCARLTGCKDAYTVGAPGTVKIAKDRAPIDDAKVNDILGFLRERLSPDDFATLQDLVDDLVDEVEEANPSAQMATDGLPQSSRRSIRRAVREAVAEHRRPAHLAQDRALPRRAGSVQDFNDRFGTARIRSGDNGRQLPKPKPAMDSAANAAFDERYGTARIRSGDGY</sequence>
<evidence type="ECO:0000313" key="2">
    <source>
        <dbReference type="EMBL" id="TGD94908.1"/>
    </source>
</evidence>